<protein>
    <submittedName>
        <fullName evidence="1">Uncharacterized protein</fullName>
    </submittedName>
</protein>
<sequence>MLYDKKGKMLMGENITLTEPAARIALFIGKFKYLLLLFKMHTNSVNIFHKRINRITILLSACCKTYCFAFQKRRFCTVKAAVLRCKTAAFAVSNRNYRFSSE</sequence>
<evidence type="ECO:0000313" key="2">
    <source>
        <dbReference type="Proteomes" id="UP000230742"/>
    </source>
</evidence>
<evidence type="ECO:0000313" key="1">
    <source>
        <dbReference type="EMBL" id="ATV31756.1"/>
    </source>
</evidence>
<proteinExistence type="predicted"/>
<reference evidence="1 2" key="1">
    <citation type="submission" date="2017-11" db="EMBL/GenBank/DDBJ databases">
        <title>Genome sequencing of Prevotella intermedia KCOM 1949.</title>
        <authorList>
            <person name="Kook J.-K."/>
            <person name="Park S.-N."/>
            <person name="Lim Y.K."/>
        </authorList>
    </citation>
    <scope>NUCLEOTIDE SEQUENCE [LARGE SCALE GENOMIC DNA]</scope>
    <source>
        <strain evidence="1 2">KCOM 1949</strain>
    </source>
</reference>
<dbReference type="Proteomes" id="UP000230742">
    <property type="component" value="Chromosome 2"/>
</dbReference>
<gene>
    <name evidence="1" type="ORF">CTM46_09485</name>
</gene>
<accession>A0A2D3LME1</accession>
<dbReference type="EMBL" id="CP024728">
    <property type="protein sequence ID" value="ATV31756.1"/>
    <property type="molecule type" value="Genomic_DNA"/>
</dbReference>
<dbReference type="AlphaFoldDB" id="A0A2D3LME1"/>
<organism evidence="1 2">
    <name type="scientific">Prevotella intermedia</name>
    <dbReference type="NCBI Taxonomy" id="28131"/>
    <lineage>
        <taxon>Bacteria</taxon>
        <taxon>Pseudomonadati</taxon>
        <taxon>Bacteroidota</taxon>
        <taxon>Bacteroidia</taxon>
        <taxon>Bacteroidales</taxon>
        <taxon>Prevotellaceae</taxon>
        <taxon>Prevotella</taxon>
    </lineage>
</organism>
<name>A0A2D3LME1_PREIN</name>